<feature type="region of interest" description="Disordered" evidence="1">
    <location>
        <begin position="98"/>
        <end position="123"/>
    </location>
</feature>
<evidence type="ECO:0008006" key="4">
    <source>
        <dbReference type="Google" id="ProtNLM"/>
    </source>
</evidence>
<reference evidence="2" key="1">
    <citation type="journal article" date="2014" name="Int. J. Syst. Evol. Microbiol.">
        <title>Complete genome sequence of Corynebacterium casei LMG S-19264T (=DSM 44701T), isolated from a smear-ripened cheese.</title>
        <authorList>
            <consortium name="US DOE Joint Genome Institute (JGI-PGF)"/>
            <person name="Walter F."/>
            <person name="Albersmeier A."/>
            <person name="Kalinowski J."/>
            <person name="Ruckert C."/>
        </authorList>
    </citation>
    <scope>NUCLEOTIDE SEQUENCE</scope>
    <source>
        <strain evidence="2">VKM Ac-1401</strain>
    </source>
</reference>
<organism evidence="2 3">
    <name type="scientific">Leifsonia poae</name>
    <dbReference type="NCBI Taxonomy" id="110933"/>
    <lineage>
        <taxon>Bacteria</taxon>
        <taxon>Bacillati</taxon>
        <taxon>Actinomycetota</taxon>
        <taxon>Actinomycetes</taxon>
        <taxon>Micrococcales</taxon>
        <taxon>Microbacteriaceae</taxon>
        <taxon>Leifsonia</taxon>
    </lineage>
</organism>
<dbReference type="AlphaFoldDB" id="A0A9W6M180"/>
<keyword evidence="3" id="KW-1185">Reference proteome</keyword>
<dbReference type="Gene3D" id="2.60.120.10">
    <property type="entry name" value="Jelly Rolls"/>
    <property type="match status" value="1"/>
</dbReference>
<dbReference type="InterPro" id="IPR014710">
    <property type="entry name" value="RmlC-like_jellyroll"/>
</dbReference>
<protein>
    <recommendedName>
        <fullName evidence="4">Cytoplasmic protein</fullName>
    </recommendedName>
</protein>
<name>A0A9W6M180_9MICO</name>
<evidence type="ECO:0000256" key="1">
    <source>
        <dbReference type="SAM" id="MobiDB-lite"/>
    </source>
</evidence>
<proteinExistence type="predicted"/>
<comment type="caution">
    <text evidence="2">The sequence shown here is derived from an EMBL/GenBank/DDBJ whole genome shotgun (WGS) entry which is preliminary data.</text>
</comment>
<accession>A0A9W6M180</accession>
<evidence type="ECO:0000313" key="3">
    <source>
        <dbReference type="Proteomes" id="UP001142372"/>
    </source>
</evidence>
<evidence type="ECO:0000313" key="2">
    <source>
        <dbReference type="EMBL" id="GLJ77611.1"/>
    </source>
</evidence>
<reference evidence="2" key="2">
    <citation type="submission" date="2023-01" db="EMBL/GenBank/DDBJ databases">
        <authorList>
            <person name="Sun Q."/>
            <person name="Evtushenko L."/>
        </authorList>
    </citation>
    <scope>NUCLEOTIDE SEQUENCE</scope>
    <source>
        <strain evidence="2">VKM Ac-1401</strain>
    </source>
</reference>
<dbReference type="InterPro" id="IPR011051">
    <property type="entry name" value="RmlC_Cupin_sf"/>
</dbReference>
<sequence length="123" mass="13177">MGDDDPTVTNPDHYSVLWENDLVRVLEYHDEPGEATTPHHHPNSVMVTLTGFRRRLFSGGRAVDVELPAGRAVWLGAQRHAGENTGDSPTRTIIVELKGEAAGEDTGSALGPDSVGAPADRPN</sequence>
<dbReference type="RefSeq" id="WP_271178238.1">
    <property type="nucleotide sequence ID" value="NZ_BAAAJO010000003.1"/>
</dbReference>
<dbReference type="SUPFAM" id="SSF51182">
    <property type="entry name" value="RmlC-like cupins"/>
    <property type="match status" value="1"/>
</dbReference>
<gene>
    <name evidence="2" type="ORF">GCM10017584_31850</name>
</gene>
<dbReference type="Proteomes" id="UP001142372">
    <property type="component" value="Unassembled WGS sequence"/>
</dbReference>
<dbReference type="EMBL" id="BSEN01000015">
    <property type="protein sequence ID" value="GLJ77611.1"/>
    <property type="molecule type" value="Genomic_DNA"/>
</dbReference>